<dbReference type="Proteomes" id="UP000596660">
    <property type="component" value="Unplaced"/>
</dbReference>
<keyword evidence="3" id="KW-1185">Reference proteome</keyword>
<sequence length="404" mass="45398">MSNNRENPNAHINLNIQNMREGPLIQSPSDFSIDNAPINYNSSAIGLFTGPHPPLVHFVQHIVNSRWIRRGEIMVHRSGPYFLFECNNNHDLEGIVKASTTIIDGRVINLRRYQVDLVPNQMSFNLASIWVRVHGLPLAYLTTGWARQILRHVGYIEEIDQEGNELPAHAELRARHATSRCPLHAAVARRRVRRRLNEVEADGIRVLYGPAEYPFYSNYIRGLPDSYRFRNSGLDLRPREVQEEPSLYRRVQGENMGFDEYHPYVESLSSHDSEDSDGFHTGEEDFSKDDSGLGEVEEEPGRPELRLSPGRRLGLGDDPYAEYTQGRGLSPNLGNFNGGNSPLMREDQQGGGERGVIERRSGGVLPIRPLASRGSTSHTLCSLPSQTQPIFKGSTFEMGESSAT</sequence>
<evidence type="ECO:0000313" key="3">
    <source>
        <dbReference type="Proteomes" id="UP000596660"/>
    </source>
</evidence>
<dbReference type="EnsemblPlants" id="AUR62042648-RA">
    <property type="protein sequence ID" value="AUR62042648-RA:cds"/>
    <property type="gene ID" value="AUR62042648"/>
</dbReference>
<evidence type="ECO:0000313" key="2">
    <source>
        <dbReference type="EnsemblPlants" id="AUR62042648-RA:cds"/>
    </source>
</evidence>
<reference evidence="2" key="2">
    <citation type="submission" date="2021-03" db="UniProtKB">
        <authorList>
            <consortium name="EnsemblPlants"/>
        </authorList>
    </citation>
    <scope>IDENTIFICATION</scope>
</reference>
<name>A0A803N9L4_CHEQI</name>
<accession>A0A803N9L4</accession>
<feature type="region of interest" description="Disordered" evidence="1">
    <location>
        <begin position="267"/>
        <end position="404"/>
    </location>
</feature>
<dbReference type="Gramene" id="AUR62042648-RA">
    <property type="protein sequence ID" value="AUR62042648-RA:cds"/>
    <property type="gene ID" value="AUR62042648"/>
</dbReference>
<feature type="compositionally biased region" description="Polar residues" evidence="1">
    <location>
        <begin position="373"/>
        <end position="389"/>
    </location>
</feature>
<organism evidence="2 3">
    <name type="scientific">Chenopodium quinoa</name>
    <name type="common">Quinoa</name>
    <dbReference type="NCBI Taxonomy" id="63459"/>
    <lineage>
        <taxon>Eukaryota</taxon>
        <taxon>Viridiplantae</taxon>
        <taxon>Streptophyta</taxon>
        <taxon>Embryophyta</taxon>
        <taxon>Tracheophyta</taxon>
        <taxon>Spermatophyta</taxon>
        <taxon>Magnoliopsida</taxon>
        <taxon>eudicotyledons</taxon>
        <taxon>Gunneridae</taxon>
        <taxon>Pentapetalae</taxon>
        <taxon>Caryophyllales</taxon>
        <taxon>Chenopodiaceae</taxon>
        <taxon>Chenopodioideae</taxon>
        <taxon>Atripliceae</taxon>
        <taxon>Chenopodium</taxon>
    </lineage>
</organism>
<dbReference type="AlphaFoldDB" id="A0A803N9L4"/>
<protein>
    <recommendedName>
        <fullName evidence="4">DUF4283 domain-containing protein</fullName>
    </recommendedName>
</protein>
<reference evidence="2" key="1">
    <citation type="journal article" date="2017" name="Nature">
        <title>The genome of Chenopodium quinoa.</title>
        <authorList>
            <person name="Jarvis D.E."/>
            <person name="Ho Y.S."/>
            <person name="Lightfoot D.J."/>
            <person name="Schmoeckel S.M."/>
            <person name="Li B."/>
            <person name="Borm T.J.A."/>
            <person name="Ohyanagi H."/>
            <person name="Mineta K."/>
            <person name="Michell C.T."/>
            <person name="Saber N."/>
            <person name="Kharbatia N.M."/>
            <person name="Rupper R.R."/>
            <person name="Sharp A.R."/>
            <person name="Dally N."/>
            <person name="Boughton B.A."/>
            <person name="Woo Y.H."/>
            <person name="Gao G."/>
            <person name="Schijlen E.G.W.M."/>
            <person name="Guo X."/>
            <person name="Momin A.A."/>
            <person name="Negrao S."/>
            <person name="Al-Babili S."/>
            <person name="Gehring C."/>
            <person name="Roessner U."/>
            <person name="Jung C."/>
            <person name="Murphy K."/>
            <person name="Arold S.T."/>
            <person name="Gojobori T."/>
            <person name="van der Linden C.G."/>
            <person name="van Loo E.N."/>
            <person name="Jellen E.N."/>
            <person name="Maughan P.J."/>
            <person name="Tester M."/>
        </authorList>
    </citation>
    <scope>NUCLEOTIDE SEQUENCE [LARGE SCALE GENOMIC DNA]</scope>
    <source>
        <strain evidence="2">cv. PI 614886</strain>
    </source>
</reference>
<proteinExistence type="predicted"/>
<evidence type="ECO:0000256" key="1">
    <source>
        <dbReference type="SAM" id="MobiDB-lite"/>
    </source>
</evidence>
<feature type="compositionally biased region" description="Basic and acidic residues" evidence="1">
    <location>
        <begin position="267"/>
        <end position="291"/>
    </location>
</feature>
<evidence type="ECO:0008006" key="4">
    <source>
        <dbReference type="Google" id="ProtNLM"/>
    </source>
</evidence>